<reference evidence="1 2" key="1">
    <citation type="submission" date="2019-12" db="EMBL/GenBank/DDBJ databases">
        <title>Whole genome sequencing of endophytic Actinobacterium Micromonospora sp. MPMI6T.</title>
        <authorList>
            <person name="Evv R."/>
            <person name="Podile A.R."/>
        </authorList>
    </citation>
    <scope>NUCLEOTIDE SEQUENCE [LARGE SCALE GENOMIC DNA]</scope>
    <source>
        <strain evidence="1 2">MPMI6</strain>
    </source>
</reference>
<organism evidence="1 2">
    <name type="scientific">Micromonospora echinofusca</name>
    <dbReference type="NCBI Taxonomy" id="47858"/>
    <lineage>
        <taxon>Bacteria</taxon>
        <taxon>Bacillati</taxon>
        <taxon>Actinomycetota</taxon>
        <taxon>Actinomycetes</taxon>
        <taxon>Micromonosporales</taxon>
        <taxon>Micromonosporaceae</taxon>
        <taxon>Micromonospora</taxon>
    </lineage>
</organism>
<dbReference type="Proteomes" id="UP000823521">
    <property type="component" value="Unassembled WGS sequence"/>
</dbReference>
<gene>
    <name evidence="1" type="ORF">GSF22_20640</name>
</gene>
<evidence type="ECO:0000313" key="1">
    <source>
        <dbReference type="EMBL" id="MBO4208397.1"/>
    </source>
</evidence>
<dbReference type="RefSeq" id="WP_208815386.1">
    <property type="nucleotide sequence ID" value="NZ_WVUH01000193.1"/>
</dbReference>
<evidence type="ECO:0000313" key="2">
    <source>
        <dbReference type="Proteomes" id="UP000823521"/>
    </source>
</evidence>
<dbReference type="InterPro" id="IPR016181">
    <property type="entry name" value="Acyl_CoA_acyltransferase"/>
</dbReference>
<name>A0ABS3VV35_MICEH</name>
<proteinExistence type="predicted"/>
<sequence length="306" mass="33999">MRIDELVGLRIATVDAGTALDTDWSAWGDRVDLVRVDRPDPACWDRLVAAGFVVKPDRVTWLADTGDDERDFLSRISRKEREGVAKARRAVQRAGLTWRQAPLSEAGWRTFLDLYEPAVARMRNGLAVAGRHWDAIAPQLADYFLLGAYDDAGVLRGAAVGQWCPQVPVARLRFSAVDGDQRDASLSRVLYLEAVRAAREAGYAQVTLGNDPNLYGHLVMPGLFAFKARLGFVAVPSTMVDPTDGFDVADRLLSVKPLSDPAFMLGYPDTGRSRDLTFDFFSRTDDPDIRLYTTCRPAPVRMHRID</sequence>
<protein>
    <submittedName>
        <fullName evidence="1">GNAT family N-acetyltransferase</fullName>
    </submittedName>
</protein>
<dbReference type="Gene3D" id="3.40.630.30">
    <property type="match status" value="1"/>
</dbReference>
<dbReference type="SUPFAM" id="SSF55729">
    <property type="entry name" value="Acyl-CoA N-acyltransferases (Nat)"/>
    <property type="match status" value="1"/>
</dbReference>
<keyword evidence="2" id="KW-1185">Reference proteome</keyword>
<dbReference type="EMBL" id="WVUH01000193">
    <property type="protein sequence ID" value="MBO4208397.1"/>
    <property type="molecule type" value="Genomic_DNA"/>
</dbReference>
<comment type="caution">
    <text evidence="1">The sequence shown here is derived from an EMBL/GenBank/DDBJ whole genome shotgun (WGS) entry which is preliminary data.</text>
</comment>
<accession>A0ABS3VV35</accession>